<evidence type="ECO:0000256" key="5">
    <source>
        <dbReference type="HAMAP-Rule" id="MF_00335"/>
    </source>
</evidence>
<feature type="domain" description="HD" evidence="8">
    <location>
        <begin position="325"/>
        <end position="418"/>
    </location>
</feature>
<dbReference type="AlphaFoldDB" id="A0A845DCE8"/>
<feature type="coiled-coil region" evidence="7">
    <location>
        <begin position="48"/>
        <end position="128"/>
    </location>
</feature>
<name>A0A845DCE8_9BACT</name>
<dbReference type="Pfam" id="PF12072">
    <property type="entry name" value="RNase_Y_N"/>
    <property type="match status" value="1"/>
</dbReference>
<dbReference type="InterPro" id="IPR022711">
    <property type="entry name" value="RNase_Y_N"/>
</dbReference>
<evidence type="ECO:0000256" key="3">
    <source>
        <dbReference type="ARBA" id="ARBA00022801"/>
    </source>
</evidence>
<keyword evidence="4 5" id="KW-0694">RNA-binding</keyword>
<evidence type="ECO:0000256" key="2">
    <source>
        <dbReference type="ARBA" id="ARBA00022759"/>
    </source>
</evidence>
<dbReference type="SMART" id="SM00471">
    <property type="entry name" value="HDc"/>
    <property type="match status" value="1"/>
</dbReference>
<dbReference type="HAMAP" id="MF_00335">
    <property type="entry name" value="RNase_Y"/>
    <property type="match status" value="1"/>
</dbReference>
<dbReference type="EMBL" id="VXOY01000020">
    <property type="protein sequence ID" value="MYE38334.1"/>
    <property type="molecule type" value="Genomic_DNA"/>
</dbReference>
<reference evidence="9 10" key="1">
    <citation type="submission" date="2019-09" db="EMBL/GenBank/DDBJ databases">
        <title>Characterisation of the sponge microbiome using genome-centric metagenomics.</title>
        <authorList>
            <person name="Engelberts J.P."/>
            <person name="Robbins S.J."/>
            <person name="De Goeij J.M."/>
            <person name="Aranda M."/>
            <person name="Bell S.C."/>
            <person name="Webster N.S."/>
        </authorList>
    </citation>
    <scope>NUCLEOTIDE SEQUENCE [LARGE SCALE GENOMIC DNA]</scope>
    <source>
        <strain evidence="9">SB0662_bin_43</strain>
    </source>
</reference>
<dbReference type="InterPro" id="IPR006674">
    <property type="entry name" value="HD_domain"/>
</dbReference>
<evidence type="ECO:0000256" key="7">
    <source>
        <dbReference type="SAM" id="Coils"/>
    </source>
</evidence>
<dbReference type="GO" id="GO:0005886">
    <property type="term" value="C:plasma membrane"/>
    <property type="evidence" value="ECO:0007669"/>
    <property type="project" value="UniProtKB-UniRule"/>
</dbReference>
<dbReference type="InterPro" id="IPR004088">
    <property type="entry name" value="KH_dom_type_1"/>
</dbReference>
<dbReference type="PANTHER" id="PTHR12826:SF15">
    <property type="entry name" value="RIBONUCLEASE Y"/>
    <property type="match status" value="1"/>
</dbReference>
<keyword evidence="3 5" id="KW-0378">Hydrolase</keyword>
<dbReference type="SUPFAM" id="SSF109604">
    <property type="entry name" value="HD-domain/PDEase-like"/>
    <property type="match status" value="1"/>
</dbReference>
<comment type="similarity">
    <text evidence="5">Belongs to the RNase Y family.</text>
</comment>
<dbReference type="InterPro" id="IPR036612">
    <property type="entry name" value="KH_dom_type_1_sf"/>
</dbReference>
<dbReference type="GO" id="GO:0004521">
    <property type="term" value="F:RNA endonuclease activity"/>
    <property type="evidence" value="ECO:0007669"/>
    <property type="project" value="UniProtKB-UniRule"/>
</dbReference>
<evidence type="ECO:0000313" key="10">
    <source>
        <dbReference type="Proteomes" id="UP000449092"/>
    </source>
</evidence>
<dbReference type="SMART" id="SM00322">
    <property type="entry name" value="KH"/>
    <property type="match status" value="1"/>
</dbReference>
<comment type="caution">
    <text evidence="9">The sequence shown here is derived from an EMBL/GenBank/DDBJ whole genome shotgun (WGS) entry which is preliminary data.</text>
</comment>
<keyword evidence="7" id="KW-0175">Coiled coil</keyword>
<dbReference type="NCBIfam" id="TIGR03319">
    <property type="entry name" value="RNase_Y"/>
    <property type="match status" value="1"/>
</dbReference>
<dbReference type="CDD" id="cd22431">
    <property type="entry name" value="KH-I_RNaseY"/>
    <property type="match status" value="1"/>
</dbReference>
<dbReference type="InterPro" id="IPR003607">
    <property type="entry name" value="HD/PDEase_dom"/>
</dbReference>
<dbReference type="NCBIfam" id="TIGR00277">
    <property type="entry name" value="HDIG"/>
    <property type="match status" value="1"/>
</dbReference>
<protein>
    <recommendedName>
        <fullName evidence="5 6">Ribonuclease Y</fullName>
        <shortName evidence="5">RNase Y</shortName>
        <ecNumber evidence="5 6">3.1.-.-</ecNumber>
    </recommendedName>
</protein>
<dbReference type="Pfam" id="PF01966">
    <property type="entry name" value="HD"/>
    <property type="match status" value="1"/>
</dbReference>
<sequence length="509" mass="57220">MNITLLILVGGFALVCGIGLGYFIRQLIAKRQEGTIETRINTMMSEAREKAESTVARARKDIEEMRREIRAEEKEKNTLFLKREGQILRKEEGLEKQLEDIQAEKDAIQQKVQNLTIEKAEVDSLKKKAFSELEKTASFTREEARAMIFKNIEDEFQKELQDRLRKLEQIGQTELDTKAKGILVNAIQRYAVPQVQEATTSVVTLPSDEIKGRIIGKEGRNIKTIERLTGVDVIIDDTPESLVLSSFDAVRRFIAKLSLENLIKDGRIQPAKIEEAVLNAQEETNTKIKEAGDAALYDAGIVGIDPKLVWLLGRLRFRTSYGQNVLMHSLEVCHIGGMLAAELGADVAVTKKGGLFHDIGKAIDHEVEGSHVEIGMRLLEKYGVSQAVIDAMKSHHEEYPYESLEARIVQAADAISASRPGARRDTVENYLHRLNELEDVASSFEGVGKVYAISAGREVRIFVKPEEIDDVNAQKLARDIANRIQEDLKYPGEIKVTLIRETRIIEYAR</sequence>
<dbReference type="GO" id="GO:0016787">
    <property type="term" value="F:hydrolase activity"/>
    <property type="evidence" value="ECO:0007669"/>
    <property type="project" value="UniProtKB-KW"/>
</dbReference>
<evidence type="ECO:0000259" key="8">
    <source>
        <dbReference type="PROSITE" id="PS51831"/>
    </source>
</evidence>
<keyword evidence="2 5" id="KW-0255">Endonuclease</keyword>
<dbReference type="Proteomes" id="UP000449092">
    <property type="component" value="Unassembled WGS sequence"/>
</dbReference>
<evidence type="ECO:0000256" key="1">
    <source>
        <dbReference type="ARBA" id="ARBA00022722"/>
    </source>
</evidence>
<dbReference type="PANTHER" id="PTHR12826">
    <property type="entry name" value="RIBONUCLEASE Y"/>
    <property type="match status" value="1"/>
</dbReference>
<dbReference type="CDD" id="cd00077">
    <property type="entry name" value="HDc"/>
    <property type="match status" value="1"/>
</dbReference>
<dbReference type="Pfam" id="PF00013">
    <property type="entry name" value="KH_1"/>
    <property type="match status" value="1"/>
</dbReference>
<dbReference type="GO" id="GO:0006402">
    <property type="term" value="P:mRNA catabolic process"/>
    <property type="evidence" value="ECO:0007669"/>
    <property type="project" value="UniProtKB-UniRule"/>
</dbReference>
<accession>A0A845DCE8</accession>
<dbReference type="InterPro" id="IPR006675">
    <property type="entry name" value="HDIG_dom"/>
</dbReference>
<evidence type="ECO:0000313" key="9">
    <source>
        <dbReference type="EMBL" id="MYE38334.1"/>
    </source>
</evidence>
<dbReference type="PROSITE" id="PS51831">
    <property type="entry name" value="HD"/>
    <property type="match status" value="1"/>
</dbReference>
<organism evidence="9 10">
    <name type="scientific">Candidatus Spechtbacteria bacterium SB0662_bin_43</name>
    <dbReference type="NCBI Taxonomy" id="2604897"/>
    <lineage>
        <taxon>Bacteria</taxon>
        <taxon>Candidatus Spechtiibacteriota</taxon>
    </lineage>
</organism>
<dbReference type="Gene3D" id="1.10.3210.10">
    <property type="entry name" value="Hypothetical protein af1432"/>
    <property type="match status" value="1"/>
</dbReference>
<proteinExistence type="inferred from homology"/>
<dbReference type="InterPro" id="IPR004087">
    <property type="entry name" value="KH_dom"/>
</dbReference>
<dbReference type="Gene3D" id="3.30.1370.10">
    <property type="entry name" value="K Homology domain, type 1"/>
    <property type="match status" value="1"/>
</dbReference>
<dbReference type="SUPFAM" id="SSF54791">
    <property type="entry name" value="Eukaryotic type KH-domain (KH-domain type I)"/>
    <property type="match status" value="1"/>
</dbReference>
<dbReference type="EC" id="3.1.-.-" evidence="5 6"/>
<comment type="function">
    <text evidence="5">Endoribonuclease that initiates mRNA decay.</text>
</comment>
<keyword evidence="1 5" id="KW-0540">Nuclease</keyword>
<dbReference type="PROSITE" id="PS50084">
    <property type="entry name" value="KH_TYPE_1"/>
    <property type="match status" value="1"/>
</dbReference>
<dbReference type="InterPro" id="IPR017705">
    <property type="entry name" value="Ribonuclease_Y"/>
</dbReference>
<evidence type="ECO:0000256" key="4">
    <source>
        <dbReference type="ARBA" id="ARBA00022884"/>
    </source>
</evidence>
<dbReference type="GO" id="GO:0003723">
    <property type="term" value="F:RNA binding"/>
    <property type="evidence" value="ECO:0007669"/>
    <property type="project" value="UniProtKB-UniRule"/>
</dbReference>
<gene>
    <name evidence="5 9" type="primary">rny</name>
    <name evidence="9" type="ORF">F4X82_02365</name>
</gene>
<evidence type="ECO:0000256" key="6">
    <source>
        <dbReference type="NCBIfam" id="TIGR03319"/>
    </source>
</evidence>